<dbReference type="Pfam" id="PF10211">
    <property type="entry name" value="Ax_dynein_light"/>
    <property type="match status" value="1"/>
</dbReference>
<keyword evidence="2 5" id="KW-0175">Coiled coil</keyword>
<evidence type="ECO:0000256" key="4">
    <source>
        <dbReference type="ARBA" id="ARBA00038114"/>
    </source>
</evidence>
<comment type="similarity">
    <text evidence="4">Belongs to the inner dynein arm light chain family.</text>
</comment>
<sequence>PDDPGDETADDSLDSKSVKKFREPKVVIHTRETFEDDHESDSGSTGSDIRDVLNCLRNTQDIKHACHISCPRLKKEECKVYKAAPLSEDDLENYPYADISYGDYELLGAKPVRIPIVHVKDCVHQRESGDDLLQRESPETCKWCFCEDQGTSDEEPSYDDHSNEELGDSNDVHFVKLLPPKLVEVDETGAVDWKNTPQDSDLQDILNSMFPPKVCRVDGQVWIQEVSPEPARRTDVIKLVEVLEMKIVEQQVKNKGLDSVRRSLHAQLFDELIRQVTVVSPETGLLLLRIRDELRMTCDAWESILSQAHNYGVQNITTCGMRMKPLQTEVEKLLQELVTAEQELAEFWAEQYLIKSEEHKKRENVLEDRKAELSPHQSRNKLYKEQIRLLMNREEDATMQQSHLS</sequence>
<keyword evidence="1" id="KW-0243">Dynein</keyword>
<evidence type="ECO:0000256" key="3">
    <source>
        <dbReference type="ARBA" id="ARBA00023175"/>
    </source>
</evidence>
<dbReference type="GO" id="GO:0005930">
    <property type="term" value="C:axoneme"/>
    <property type="evidence" value="ECO:0007669"/>
    <property type="project" value="TreeGrafter"/>
</dbReference>
<evidence type="ECO:0000256" key="2">
    <source>
        <dbReference type="ARBA" id="ARBA00023054"/>
    </source>
</evidence>
<feature type="coiled-coil region" evidence="5">
    <location>
        <begin position="323"/>
        <end position="350"/>
    </location>
</feature>
<evidence type="ECO:0000256" key="5">
    <source>
        <dbReference type="SAM" id="Coils"/>
    </source>
</evidence>
<dbReference type="PANTHER" id="PTHR13183">
    <property type="entry name" value="AXONEMAL INNER ARM DYNEIN LIGHT CHAIN 28"/>
    <property type="match status" value="1"/>
</dbReference>
<dbReference type="GO" id="GO:0030286">
    <property type="term" value="C:dynein complex"/>
    <property type="evidence" value="ECO:0007669"/>
    <property type="project" value="UniProtKB-KW"/>
</dbReference>
<feature type="compositionally biased region" description="Acidic residues" evidence="6">
    <location>
        <begin position="1"/>
        <end position="12"/>
    </location>
</feature>
<dbReference type="EMBL" id="GBHO01034146">
    <property type="protein sequence ID" value="JAG09458.1"/>
    <property type="molecule type" value="Transcribed_RNA"/>
</dbReference>
<feature type="non-terminal residue" evidence="7">
    <location>
        <position position="1"/>
    </location>
</feature>
<evidence type="ECO:0000313" key="7">
    <source>
        <dbReference type="EMBL" id="JAG09458.1"/>
    </source>
</evidence>
<proteinExistence type="inferred from homology"/>
<feature type="region of interest" description="Disordered" evidence="6">
    <location>
        <begin position="1"/>
        <end position="20"/>
    </location>
</feature>
<organism evidence="7">
    <name type="scientific">Lygus hesperus</name>
    <name type="common">Western plant bug</name>
    <dbReference type="NCBI Taxonomy" id="30085"/>
    <lineage>
        <taxon>Eukaryota</taxon>
        <taxon>Metazoa</taxon>
        <taxon>Ecdysozoa</taxon>
        <taxon>Arthropoda</taxon>
        <taxon>Hexapoda</taxon>
        <taxon>Insecta</taxon>
        <taxon>Pterygota</taxon>
        <taxon>Neoptera</taxon>
        <taxon>Paraneoptera</taxon>
        <taxon>Hemiptera</taxon>
        <taxon>Heteroptera</taxon>
        <taxon>Panheteroptera</taxon>
        <taxon>Cimicomorpha</taxon>
        <taxon>Miridae</taxon>
        <taxon>Mirini</taxon>
        <taxon>Lygus</taxon>
    </lineage>
</organism>
<evidence type="ECO:0000256" key="6">
    <source>
        <dbReference type="SAM" id="MobiDB-lite"/>
    </source>
</evidence>
<dbReference type="AlphaFoldDB" id="A0A0A9WSL3"/>
<gene>
    <name evidence="7" type="primary">IDA4</name>
    <name evidence="7" type="ORF">CM83_10907</name>
</gene>
<reference evidence="7" key="2">
    <citation type="submission" date="2014-07" db="EMBL/GenBank/DDBJ databases">
        <authorList>
            <person name="Hull J."/>
        </authorList>
    </citation>
    <scope>NUCLEOTIDE SEQUENCE</scope>
</reference>
<dbReference type="InterPro" id="IPR019347">
    <property type="entry name" value="Axonemal_dynein_light_chain"/>
</dbReference>
<evidence type="ECO:0000256" key="1">
    <source>
        <dbReference type="ARBA" id="ARBA00023017"/>
    </source>
</evidence>
<dbReference type="PANTHER" id="PTHR13183:SF0">
    <property type="entry name" value="AXONEMAL DYNEIN LIGHT INTERMEDIATE POLYPEPTIDE 1"/>
    <property type="match status" value="1"/>
</dbReference>
<name>A0A0A9WSL3_LYGHE</name>
<dbReference type="GO" id="GO:0045504">
    <property type="term" value="F:dynein heavy chain binding"/>
    <property type="evidence" value="ECO:0007669"/>
    <property type="project" value="TreeGrafter"/>
</dbReference>
<protein>
    <submittedName>
        <fullName evidence="7">28 kDa inner dynein arm light chain, axonemal</fullName>
    </submittedName>
</protein>
<accession>A0A0A9WSL3</accession>
<reference evidence="7" key="1">
    <citation type="journal article" date="2014" name="PLoS ONE">
        <title>Transcriptome-Based Identification of ABC Transporters in the Western Tarnished Plant Bug Lygus hesperus.</title>
        <authorList>
            <person name="Hull J.J."/>
            <person name="Chaney K."/>
            <person name="Geib S.M."/>
            <person name="Fabrick J.A."/>
            <person name="Brent C.S."/>
            <person name="Walsh D."/>
            <person name="Lavine L.C."/>
        </authorList>
    </citation>
    <scope>NUCLEOTIDE SEQUENCE</scope>
</reference>
<keyword evidence="3" id="KW-0505">Motor protein</keyword>